<reference evidence="1 2" key="1">
    <citation type="journal article" date="2006" name="PLoS Genet.">
        <title>Comparative genomics of emerging human ehrlichiosis agents.</title>
        <authorList>
            <person name="Dunning Hotopp J.C."/>
            <person name="Lin M."/>
            <person name="Madupu R."/>
            <person name="Crabtree J."/>
            <person name="Angiuoli S.V."/>
            <person name="Eisen J.A."/>
            <person name="Seshadri R."/>
            <person name="Ren Q."/>
            <person name="Wu M."/>
            <person name="Utterback T.R."/>
            <person name="Smith S."/>
            <person name="Lewis M."/>
            <person name="Khouri H."/>
            <person name="Zhang C."/>
            <person name="Niu H."/>
            <person name="Lin Q."/>
            <person name="Ohashi N."/>
            <person name="Zhi N."/>
            <person name="Nelson W."/>
            <person name="Brinkac L.M."/>
            <person name="Dodson R.J."/>
            <person name="Rosovitz M.J."/>
            <person name="Sundaram J."/>
            <person name="Daugherty S.C."/>
            <person name="Davidsen T."/>
            <person name="Durkin A.S."/>
            <person name="Gwinn M."/>
            <person name="Haft D.H."/>
            <person name="Selengut J.D."/>
            <person name="Sullivan S.A."/>
            <person name="Zafar N."/>
            <person name="Zhou L."/>
            <person name="Benahmed F."/>
            <person name="Forberger H."/>
            <person name="Halpin R."/>
            <person name="Mulligan S."/>
            <person name="Robinson J."/>
            <person name="White O."/>
            <person name="Rikihisa Y."/>
            <person name="Tettelin H."/>
        </authorList>
    </citation>
    <scope>NUCLEOTIDE SEQUENCE [LARGE SCALE GENOMIC DNA]</scope>
    <source>
        <strain evidence="2">ATCC VR-367 / Miyayama</strain>
    </source>
</reference>
<dbReference type="EMBL" id="CP000237">
    <property type="protein sequence ID" value="ABD45694.1"/>
    <property type="molecule type" value="Genomic_DNA"/>
</dbReference>
<name>Q2GEK1_EHRS3</name>
<dbReference type="STRING" id="222891.NSE_0200"/>
<keyword evidence="2" id="KW-1185">Reference proteome</keyword>
<organism evidence="1 2">
    <name type="scientific">Ehrlichia sennetsu (strain ATCC VR-367 / Miyayama)</name>
    <name type="common">Neorickettsia sennetsu</name>
    <dbReference type="NCBI Taxonomy" id="222891"/>
    <lineage>
        <taxon>Bacteria</taxon>
        <taxon>Pseudomonadati</taxon>
        <taxon>Pseudomonadota</taxon>
        <taxon>Alphaproteobacteria</taxon>
        <taxon>Rickettsiales</taxon>
        <taxon>Anaplasmataceae</taxon>
        <taxon>Ehrlichia</taxon>
    </lineage>
</organism>
<dbReference type="HOGENOM" id="CLU_2650733_0_0_5"/>
<gene>
    <name evidence="1" type="ordered locus">NSE_0200</name>
</gene>
<dbReference type="KEGG" id="nse:NSE_0200"/>
<sequence length="76" mass="9068">MRNFFCNCFVSNVVLLIFLNRVSASFLLREVEYVIGAKGSRLTDCLKRKYFYLQRNFFGIKSILVRKFQESIHYLC</sequence>
<proteinExistence type="predicted"/>
<evidence type="ECO:0000313" key="2">
    <source>
        <dbReference type="Proteomes" id="UP000001942"/>
    </source>
</evidence>
<accession>Q2GEK1</accession>
<evidence type="ECO:0000313" key="1">
    <source>
        <dbReference type="EMBL" id="ABD45694.1"/>
    </source>
</evidence>
<protein>
    <submittedName>
        <fullName evidence="1">Uncharacterized protein</fullName>
    </submittedName>
</protein>
<dbReference type="AlphaFoldDB" id="Q2GEK1"/>
<dbReference type="Proteomes" id="UP000001942">
    <property type="component" value="Chromosome"/>
</dbReference>